<reference evidence="1 2" key="1">
    <citation type="journal article" date="2019" name="Sci. Rep.">
        <title>Orb-weaving spider Araneus ventricosus genome elucidates the spidroin gene catalogue.</title>
        <authorList>
            <person name="Kono N."/>
            <person name="Nakamura H."/>
            <person name="Ohtoshi R."/>
            <person name="Moran D.A.P."/>
            <person name="Shinohara A."/>
            <person name="Yoshida Y."/>
            <person name="Fujiwara M."/>
            <person name="Mori M."/>
            <person name="Tomita M."/>
            <person name="Arakawa K."/>
        </authorList>
    </citation>
    <scope>NUCLEOTIDE SEQUENCE [LARGE SCALE GENOMIC DNA]</scope>
</reference>
<evidence type="ECO:0000313" key="2">
    <source>
        <dbReference type="Proteomes" id="UP000499080"/>
    </source>
</evidence>
<proteinExistence type="predicted"/>
<gene>
    <name evidence="1" type="ORF">AVEN_96859_1</name>
</gene>
<name>A0A4Y2Q930_ARAVE</name>
<comment type="caution">
    <text evidence="1">The sequence shown here is derived from an EMBL/GenBank/DDBJ whole genome shotgun (WGS) entry which is preliminary data.</text>
</comment>
<sequence>YREYPAYKHYHVKTLSIECLNDWNSLDFNPSRTGNILEHSDDRFERFLRHAHRTYREYPAYKHYHVKTLIIECLNDWNSLDFKPSRTGNILEHSDDRFERFLRHAHRIYREYPAYKHFQVKTLIIECLSD</sequence>
<dbReference type="Proteomes" id="UP000499080">
    <property type="component" value="Unassembled WGS sequence"/>
</dbReference>
<accession>A0A4Y2Q930</accession>
<keyword evidence="2" id="KW-1185">Reference proteome</keyword>
<feature type="non-terminal residue" evidence="1">
    <location>
        <position position="1"/>
    </location>
</feature>
<organism evidence="1 2">
    <name type="scientific">Araneus ventricosus</name>
    <name type="common">Orbweaver spider</name>
    <name type="synonym">Epeira ventricosa</name>
    <dbReference type="NCBI Taxonomy" id="182803"/>
    <lineage>
        <taxon>Eukaryota</taxon>
        <taxon>Metazoa</taxon>
        <taxon>Ecdysozoa</taxon>
        <taxon>Arthropoda</taxon>
        <taxon>Chelicerata</taxon>
        <taxon>Arachnida</taxon>
        <taxon>Araneae</taxon>
        <taxon>Araneomorphae</taxon>
        <taxon>Entelegynae</taxon>
        <taxon>Araneoidea</taxon>
        <taxon>Araneidae</taxon>
        <taxon>Araneus</taxon>
    </lineage>
</organism>
<dbReference type="EMBL" id="BGPR01219179">
    <property type="protein sequence ID" value="GBN58806.1"/>
    <property type="molecule type" value="Genomic_DNA"/>
</dbReference>
<protein>
    <submittedName>
        <fullName evidence="1">Uncharacterized protein</fullName>
    </submittedName>
</protein>
<dbReference type="AlphaFoldDB" id="A0A4Y2Q930"/>
<evidence type="ECO:0000313" key="1">
    <source>
        <dbReference type="EMBL" id="GBN58806.1"/>
    </source>
</evidence>